<feature type="transmembrane region" description="Helical" evidence="1">
    <location>
        <begin position="91"/>
        <end position="109"/>
    </location>
</feature>
<organism evidence="3 4">
    <name type="scientific">Amycolatopsis suaedae</name>
    <dbReference type="NCBI Taxonomy" id="2510978"/>
    <lineage>
        <taxon>Bacteria</taxon>
        <taxon>Bacillati</taxon>
        <taxon>Actinomycetota</taxon>
        <taxon>Actinomycetes</taxon>
        <taxon>Pseudonocardiales</taxon>
        <taxon>Pseudonocardiaceae</taxon>
        <taxon>Amycolatopsis</taxon>
    </lineage>
</organism>
<evidence type="ECO:0000313" key="3">
    <source>
        <dbReference type="EMBL" id="RZQ59433.1"/>
    </source>
</evidence>
<dbReference type="OrthoDB" id="3699141at2"/>
<name>A0A4Q7IZC1_9PSEU</name>
<feature type="transmembrane region" description="Helical" evidence="1">
    <location>
        <begin position="129"/>
        <end position="149"/>
    </location>
</feature>
<evidence type="ECO:0000259" key="2">
    <source>
        <dbReference type="Pfam" id="PF01569"/>
    </source>
</evidence>
<dbReference type="Pfam" id="PF01569">
    <property type="entry name" value="PAP2"/>
    <property type="match status" value="1"/>
</dbReference>
<proteinExistence type="predicted"/>
<reference evidence="3 4" key="1">
    <citation type="submission" date="2019-02" db="EMBL/GenBank/DDBJ databases">
        <title>Draft genome sequence of Amycolatopsis sp. 8-3EHSu isolated from roots of Suaeda maritima.</title>
        <authorList>
            <person name="Duangmal K."/>
            <person name="Chantavorakit T."/>
        </authorList>
    </citation>
    <scope>NUCLEOTIDE SEQUENCE [LARGE SCALE GENOMIC DNA]</scope>
    <source>
        <strain evidence="3 4">8-3EHSu</strain>
    </source>
</reference>
<feature type="transmembrane region" description="Helical" evidence="1">
    <location>
        <begin position="156"/>
        <end position="179"/>
    </location>
</feature>
<comment type="caution">
    <text evidence="3">The sequence shown here is derived from an EMBL/GenBank/DDBJ whole genome shotgun (WGS) entry which is preliminary data.</text>
</comment>
<keyword evidence="1" id="KW-0472">Membrane</keyword>
<dbReference type="AlphaFoldDB" id="A0A4Q7IZC1"/>
<dbReference type="EMBL" id="SFCC01000025">
    <property type="protein sequence ID" value="RZQ59433.1"/>
    <property type="molecule type" value="Genomic_DNA"/>
</dbReference>
<feature type="transmembrane region" description="Helical" evidence="1">
    <location>
        <begin position="60"/>
        <end position="79"/>
    </location>
</feature>
<dbReference type="Gene3D" id="1.20.144.10">
    <property type="entry name" value="Phosphatidic acid phosphatase type 2/haloperoxidase"/>
    <property type="match status" value="1"/>
</dbReference>
<keyword evidence="1" id="KW-1133">Transmembrane helix</keyword>
<evidence type="ECO:0000256" key="1">
    <source>
        <dbReference type="SAM" id="Phobius"/>
    </source>
</evidence>
<sequence length="208" mass="22488">MTRALRTRWVLFGVLLLVAFTTLGIAVRVQPWGLDVLAAGAFHGEFARPLGWTAQILSDVLGPVLPVTLGITLLVFAAWSYRRGDRPRAWLLVRLTIVLTLCRLTSIVFKPLFERDRPRDYPDLSYPSGHVVSVASTAFVAVLVAVWLAPHLLRRAVLIAVAATVLAAACRIVLTVHWLTDTVGAVFAVGGVGLVAAVALKLLPAKPE</sequence>
<dbReference type="SUPFAM" id="SSF48317">
    <property type="entry name" value="Acid phosphatase/Vanadium-dependent haloperoxidase"/>
    <property type="match status" value="1"/>
</dbReference>
<dbReference type="InterPro" id="IPR000326">
    <property type="entry name" value="PAP2/HPO"/>
</dbReference>
<protein>
    <submittedName>
        <fullName evidence="3">Phosphatase PAP2 family protein</fullName>
    </submittedName>
</protein>
<dbReference type="InterPro" id="IPR036938">
    <property type="entry name" value="PAP2/HPO_sf"/>
</dbReference>
<dbReference type="Proteomes" id="UP000292003">
    <property type="component" value="Unassembled WGS sequence"/>
</dbReference>
<feature type="domain" description="Phosphatidic acid phosphatase type 2/haloperoxidase" evidence="2">
    <location>
        <begin position="124"/>
        <end position="194"/>
    </location>
</feature>
<keyword evidence="4" id="KW-1185">Reference proteome</keyword>
<keyword evidence="1" id="KW-0812">Transmembrane</keyword>
<evidence type="ECO:0000313" key="4">
    <source>
        <dbReference type="Proteomes" id="UP000292003"/>
    </source>
</evidence>
<feature type="transmembrane region" description="Helical" evidence="1">
    <location>
        <begin position="185"/>
        <end position="203"/>
    </location>
</feature>
<dbReference type="RefSeq" id="WP_130479810.1">
    <property type="nucleotide sequence ID" value="NZ_SFCC01000025.1"/>
</dbReference>
<accession>A0A4Q7IZC1</accession>
<gene>
    <name evidence="3" type="ORF">EWH70_34550</name>
</gene>